<dbReference type="EMBL" id="OX395127">
    <property type="protein sequence ID" value="CAI5768448.1"/>
    <property type="molecule type" value="Genomic_DNA"/>
</dbReference>
<evidence type="ECO:0000313" key="1">
    <source>
        <dbReference type="EMBL" id="CAI5768448.1"/>
    </source>
</evidence>
<name>A0AA35K148_9SAUR</name>
<gene>
    <name evidence="1" type="ORF">PODLI_1B011122</name>
</gene>
<evidence type="ECO:0000313" key="2">
    <source>
        <dbReference type="Proteomes" id="UP001178461"/>
    </source>
</evidence>
<protein>
    <submittedName>
        <fullName evidence="1">Uncharacterized protein</fullName>
    </submittedName>
</protein>
<sequence length="103" mass="11416">MSPAFSLHCFRRGCLEKTSPASPKEIQVSAPFQDQAAVNFSTADWQAASDTDQRLLATEIKQERDEEEAGLLDQKISWFWGDVLVSPAGEGWTSVDIEGKRSL</sequence>
<dbReference type="AlphaFoldDB" id="A0AA35K148"/>
<organism evidence="1 2">
    <name type="scientific">Podarcis lilfordi</name>
    <name type="common">Lilford's wall lizard</name>
    <dbReference type="NCBI Taxonomy" id="74358"/>
    <lineage>
        <taxon>Eukaryota</taxon>
        <taxon>Metazoa</taxon>
        <taxon>Chordata</taxon>
        <taxon>Craniata</taxon>
        <taxon>Vertebrata</taxon>
        <taxon>Euteleostomi</taxon>
        <taxon>Lepidosauria</taxon>
        <taxon>Squamata</taxon>
        <taxon>Bifurcata</taxon>
        <taxon>Unidentata</taxon>
        <taxon>Episquamata</taxon>
        <taxon>Laterata</taxon>
        <taxon>Lacertibaenia</taxon>
        <taxon>Lacertidae</taxon>
        <taxon>Podarcis</taxon>
    </lineage>
</organism>
<keyword evidence="2" id="KW-1185">Reference proteome</keyword>
<proteinExistence type="predicted"/>
<reference evidence="1" key="1">
    <citation type="submission" date="2022-12" db="EMBL/GenBank/DDBJ databases">
        <authorList>
            <person name="Alioto T."/>
            <person name="Alioto T."/>
            <person name="Gomez Garrido J."/>
        </authorList>
    </citation>
    <scope>NUCLEOTIDE SEQUENCE</scope>
</reference>
<dbReference type="Proteomes" id="UP001178461">
    <property type="component" value="Chromosome 2"/>
</dbReference>
<accession>A0AA35K148</accession>